<dbReference type="Proteomes" id="UP000092093">
    <property type="component" value="Unassembled WGS sequence"/>
</dbReference>
<keyword evidence="1" id="KW-0472">Membrane</keyword>
<gene>
    <name evidence="2" type="ORF">AN484_16400</name>
</gene>
<proteinExistence type="predicted"/>
<evidence type="ECO:0000313" key="2">
    <source>
        <dbReference type="EMBL" id="OBQ42683.1"/>
    </source>
</evidence>
<accession>A0A1B7X009</accession>
<evidence type="ECO:0000256" key="1">
    <source>
        <dbReference type="SAM" id="Phobius"/>
    </source>
</evidence>
<keyword evidence="1" id="KW-1133">Transmembrane helix</keyword>
<dbReference type="EMBL" id="LJOW01000091">
    <property type="protein sequence ID" value="OBQ42683.1"/>
    <property type="molecule type" value="Genomic_DNA"/>
</dbReference>
<reference evidence="2 3" key="1">
    <citation type="submission" date="2015-09" db="EMBL/GenBank/DDBJ databases">
        <title>Aphanizomenon flos-aquae WA102.</title>
        <authorList>
            <person name="Driscoll C."/>
        </authorList>
    </citation>
    <scope>NUCLEOTIDE SEQUENCE [LARGE SCALE GENOMIC DNA]</scope>
    <source>
        <strain evidence="2">WA102</strain>
    </source>
</reference>
<sequence length="87" mass="9930">MLTMFSYFSWAILGVLYFLFFSAKIPDLGQGGIEVRAGWYVIDRKDGTQAPSFQGGFMLKFGHSRLMALGDFKRTWRDDKTTCGVFQ</sequence>
<organism evidence="2 3">
    <name type="scientific">Aphanizomenon flos-aquae WA102</name>
    <dbReference type="NCBI Taxonomy" id="1710896"/>
    <lineage>
        <taxon>Bacteria</taxon>
        <taxon>Bacillati</taxon>
        <taxon>Cyanobacteriota</taxon>
        <taxon>Cyanophyceae</taxon>
        <taxon>Nostocales</taxon>
        <taxon>Aphanizomenonaceae</taxon>
        <taxon>Aphanizomenon</taxon>
    </lineage>
</organism>
<protein>
    <submittedName>
        <fullName evidence="2">Uncharacterized protein</fullName>
    </submittedName>
</protein>
<name>A0A1B7X009_APHFL</name>
<keyword evidence="1" id="KW-0812">Transmembrane</keyword>
<feature type="transmembrane region" description="Helical" evidence="1">
    <location>
        <begin position="6"/>
        <end position="23"/>
    </location>
</feature>
<comment type="caution">
    <text evidence="2">The sequence shown here is derived from an EMBL/GenBank/DDBJ whole genome shotgun (WGS) entry which is preliminary data.</text>
</comment>
<dbReference type="AlphaFoldDB" id="A0A1B7X009"/>
<evidence type="ECO:0000313" key="3">
    <source>
        <dbReference type="Proteomes" id="UP000092093"/>
    </source>
</evidence>